<dbReference type="InterPro" id="IPR036273">
    <property type="entry name" value="CRAL/TRIO_N_dom_sf"/>
</dbReference>
<dbReference type="AlphaFoldDB" id="A0AAN9TIX7"/>
<keyword evidence="3" id="KW-1185">Reference proteome</keyword>
<evidence type="ECO:0000313" key="2">
    <source>
        <dbReference type="EMBL" id="KAK7595510.1"/>
    </source>
</evidence>
<accession>A0AAN9TIX7</accession>
<dbReference type="SMART" id="SM00516">
    <property type="entry name" value="SEC14"/>
    <property type="match status" value="1"/>
</dbReference>
<reference evidence="2 3" key="1">
    <citation type="submission" date="2024-03" db="EMBL/GenBank/DDBJ databases">
        <title>Adaptation during the transition from Ophiocordyceps entomopathogen to insect associate is accompanied by gene loss and intensified selection.</title>
        <authorList>
            <person name="Ward C.M."/>
            <person name="Onetto C.A."/>
            <person name="Borneman A.R."/>
        </authorList>
    </citation>
    <scope>NUCLEOTIDE SEQUENCE [LARGE SCALE GENOMIC DNA]</scope>
    <source>
        <strain evidence="2">AWRI1</strain>
        <tissue evidence="2">Single Adult Female</tissue>
    </source>
</reference>
<dbReference type="SUPFAM" id="SSF46938">
    <property type="entry name" value="CRAL/TRIO N-terminal domain"/>
    <property type="match status" value="1"/>
</dbReference>
<gene>
    <name evidence="2" type="ORF">V9T40_013335</name>
</gene>
<dbReference type="GO" id="GO:1902936">
    <property type="term" value="F:phosphatidylinositol bisphosphate binding"/>
    <property type="evidence" value="ECO:0007669"/>
    <property type="project" value="TreeGrafter"/>
</dbReference>
<dbReference type="PANTHER" id="PTHR10174">
    <property type="entry name" value="ALPHA-TOCOPHEROL TRANSFER PROTEIN-RELATED"/>
    <property type="match status" value="1"/>
</dbReference>
<dbReference type="Pfam" id="PF00650">
    <property type="entry name" value="CRAL_TRIO"/>
    <property type="match status" value="1"/>
</dbReference>
<dbReference type="CDD" id="cd00170">
    <property type="entry name" value="SEC14"/>
    <property type="match status" value="1"/>
</dbReference>
<sequence length="298" mass="34279">MFDLDEELKKNPELKKDDIENIKLWIAKQPHLPDVPDEMIVLFLHSCYYKIEPTKNTIDNYYTIRTTATELFCDRNPHSEPICEALETLYVVQLPGKTPEGYDVYLSKLNRTDPKYFEGPATMKLYNMLGDVCYKKNGVSSGILQVVDIDGSSLSHVMKHNITCLRHSFIYLQEAFPVRLKGIHLLNVAPFISVFMNMIKPFVSTEVLALIKFHEPGSDTFYEYVPKKMLPKDYRGDAPSLAELQAETRKLFADHEAWFQEDETKQRVNESKRIGKNKSSIIANDTGLEGSFKKIEID</sequence>
<comment type="caution">
    <text evidence="2">The sequence shown here is derived from an EMBL/GenBank/DDBJ whole genome shotgun (WGS) entry which is preliminary data.</text>
</comment>
<organism evidence="2 3">
    <name type="scientific">Parthenolecanium corni</name>
    <dbReference type="NCBI Taxonomy" id="536013"/>
    <lineage>
        <taxon>Eukaryota</taxon>
        <taxon>Metazoa</taxon>
        <taxon>Ecdysozoa</taxon>
        <taxon>Arthropoda</taxon>
        <taxon>Hexapoda</taxon>
        <taxon>Insecta</taxon>
        <taxon>Pterygota</taxon>
        <taxon>Neoptera</taxon>
        <taxon>Paraneoptera</taxon>
        <taxon>Hemiptera</taxon>
        <taxon>Sternorrhyncha</taxon>
        <taxon>Coccoidea</taxon>
        <taxon>Coccidae</taxon>
        <taxon>Parthenolecanium</taxon>
    </lineage>
</organism>
<dbReference type="Gene3D" id="1.10.8.20">
    <property type="entry name" value="N-terminal domain of phosphatidylinositol transfer protein sec14p"/>
    <property type="match status" value="1"/>
</dbReference>
<dbReference type="PROSITE" id="PS50191">
    <property type="entry name" value="CRAL_TRIO"/>
    <property type="match status" value="1"/>
</dbReference>
<name>A0AAN9TIX7_9HEMI</name>
<dbReference type="InterPro" id="IPR001251">
    <property type="entry name" value="CRAL-TRIO_dom"/>
</dbReference>
<dbReference type="GO" id="GO:0016020">
    <property type="term" value="C:membrane"/>
    <property type="evidence" value="ECO:0007669"/>
    <property type="project" value="TreeGrafter"/>
</dbReference>
<dbReference type="InterPro" id="IPR036865">
    <property type="entry name" value="CRAL-TRIO_dom_sf"/>
</dbReference>
<proteinExistence type="predicted"/>
<evidence type="ECO:0000259" key="1">
    <source>
        <dbReference type="PROSITE" id="PS50191"/>
    </source>
</evidence>
<dbReference type="PANTHER" id="PTHR10174:SF213">
    <property type="entry name" value="CRAL-TRIO DOMAIN-CONTAINING PROTEIN"/>
    <property type="match status" value="1"/>
</dbReference>
<dbReference type="Proteomes" id="UP001367676">
    <property type="component" value="Unassembled WGS sequence"/>
</dbReference>
<protein>
    <recommendedName>
        <fullName evidence="1">CRAL-TRIO domain-containing protein</fullName>
    </recommendedName>
</protein>
<dbReference type="EMBL" id="JBBCAQ010000018">
    <property type="protein sequence ID" value="KAK7595510.1"/>
    <property type="molecule type" value="Genomic_DNA"/>
</dbReference>
<evidence type="ECO:0000313" key="3">
    <source>
        <dbReference type="Proteomes" id="UP001367676"/>
    </source>
</evidence>
<dbReference type="PRINTS" id="PR00180">
    <property type="entry name" value="CRETINALDHBP"/>
</dbReference>
<dbReference type="Gene3D" id="3.40.525.10">
    <property type="entry name" value="CRAL-TRIO lipid binding domain"/>
    <property type="match status" value="1"/>
</dbReference>
<feature type="domain" description="CRAL-TRIO" evidence="1">
    <location>
        <begin position="82"/>
        <end position="242"/>
    </location>
</feature>
<dbReference type="SUPFAM" id="SSF52087">
    <property type="entry name" value="CRAL/TRIO domain"/>
    <property type="match status" value="1"/>
</dbReference>